<feature type="domain" description="Alpha-L-arabinofuranosidase C-terminal" evidence="8">
    <location>
        <begin position="291"/>
        <end position="494"/>
    </location>
</feature>
<reference evidence="9 10" key="1">
    <citation type="submission" date="2019-05" db="EMBL/GenBank/DDBJ databases">
        <title>Genome sequence of Cellulomonas hominis strain CS1.</title>
        <authorList>
            <person name="Belmont J."/>
            <person name="Maclea K.S."/>
        </authorList>
    </citation>
    <scope>NUCLEOTIDE SEQUENCE [LARGE SCALE GENOMIC DNA]</scope>
    <source>
        <strain evidence="9 10">CS1</strain>
    </source>
</reference>
<dbReference type="Proteomes" id="UP000308121">
    <property type="component" value="Unassembled WGS sequence"/>
</dbReference>
<dbReference type="InterPro" id="IPR055235">
    <property type="entry name" value="ASD1_cat"/>
</dbReference>
<sequence length="507" mass="54945">MHSATVVIDPAFTVAPVRRRTFGTFVEHLGRCVYTGIFEPGHPTADADGFRGDVLALAREMGVSTVRYPGGNFVSGYNWEDGVGPVEDRPERLDLAWHSTETNAFGLHEFMAWTKAAGVEPMMAVNLGTRGLPEALDLLEYANQRRGSARAEQRRANGADEPFGISFWCLGNEMDGPWQLGHKTAREYGRLAAETGRGMRQMFPDLTLVACGSSGSGMPTFGTWEREVLEECYDQVDLISAHAYYHEQDGDLGSFLASAQDMDHFVATVAATADAVGAARKTAKRINISFDEWNVWYHENEDALPKGEDWPVAPRLEEDVYTVADAVVVGNLLISLLRNSDRVHSASQAQLVNALAPIMTEPGGPAWRQTTFHPFALTSKYARGEVLRVSVDAPTYANARFGESALVDAVATYDAESGDVAVFAVNRAVDAPTTLRVDLRGVGAVEVVEALTYAHDDVHWRATKEDAETVLPRANASAAVGSDGVLTVELPAVSWSVLRLRGTGAGA</sequence>
<dbReference type="SMART" id="SM00813">
    <property type="entry name" value="Alpha-L-AF_C"/>
    <property type="match status" value="1"/>
</dbReference>
<dbReference type="GO" id="GO:0046373">
    <property type="term" value="P:L-arabinose metabolic process"/>
    <property type="evidence" value="ECO:0007669"/>
    <property type="project" value="InterPro"/>
</dbReference>
<dbReference type="PANTHER" id="PTHR43576:SF3">
    <property type="entry name" value="ALPHA-L-ARABINOFURANOSIDASE C"/>
    <property type="match status" value="1"/>
</dbReference>
<dbReference type="RefSeq" id="WP_154729889.1">
    <property type="nucleotide sequence ID" value="NZ_SZYE01000091.1"/>
</dbReference>
<keyword evidence="7" id="KW-0326">Glycosidase</keyword>
<evidence type="ECO:0000256" key="4">
    <source>
        <dbReference type="ARBA" id="ARBA00012670"/>
    </source>
</evidence>
<proteinExistence type="inferred from homology"/>
<dbReference type="AlphaFoldDB" id="A0A7Z8JZK1"/>
<name>A0A7Z8JZK1_9CELL</name>
<organism evidence="9 10">
    <name type="scientific">Cellulomonas hominis</name>
    <dbReference type="NCBI Taxonomy" id="156981"/>
    <lineage>
        <taxon>Bacteria</taxon>
        <taxon>Bacillati</taxon>
        <taxon>Actinomycetota</taxon>
        <taxon>Actinomycetes</taxon>
        <taxon>Micrococcales</taxon>
        <taxon>Cellulomonadaceae</taxon>
        <taxon>Cellulomonas</taxon>
    </lineage>
</organism>
<evidence type="ECO:0000313" key="9">
    <source>
        <dbReference type="EMBL" id="TKR23321.1"/>
    </source>
</evidence>
<keyword evidence="6" id="KW-0119">Carbohydrate metabolism</keyword>
<evidence type="ECO:0000256" key="1">
    <source>
        <dbReference type="ARBA" id="ARBA00001462"/>
    </source>
</evidence>
<keyword evidence="5" id="KW-0378">Hydrolase</keyword>
<dbReference type="EMBL" id="SZYE01000091">
    <property type="protein sequence ID" value="TKR23321.1"/>
    <property type="molecule type" value="Genomic_DNA"/>
</dbReference>
<dbReference type="EC" id="3.2.1.55" evidence="4"/>
<dbReference type="Gene3D" id="3.20.20.80">
    <property type="entry name" value="Glycosidases"/>
    <property type="match status" value="1"/>
</dbReference>
<comment type="caution">
    <text evidence="9">The sequence shown here is derived from an EMBL/GenBank/DDBJ whole genome shotgun (WGS) entry which is preliminary data.</text>
</comment>
<accession>A0A7Z8JZK1</accession>
<comment type="similarity">
    <text evidence="2">Belongs to the glycosyl hydrolase 51 family.</text>
</comment>
<evidence type="ECO:0000256" key="5">
    <source>
        <dbReference type="ARBA" id="ARBA00022801"/>
    </source>
</evidence>
<evidence type="ECO:0000256" key="3">
    <source>
        <dbReference type="ARBA" id="ARBA00011165"/>
    </source>
</evidence>
<dbReference type="Pfam" id="PF22848">
    <property type="entry name" value="ASD1_dom"/>
    <property type="match status" value="1"/>
</dbReference>
<dbReference type="Gene3D" id="2.60.40.1180">
    <property type="entry name" value="Golgi alpha-mannosidase II"/>
    <property type="match status" value="1"/>
</dbReference>
<dbReference type="InterPro" id="IPR010720">
    <property type="entry name" value="Alpha-L-AF_C"/>
</dbReference>
<dbReference type="Pfam" id="PF06964">
    <property type="entry name" value="Alpha-L-AF_C"/>
    <property type="match status" value="1"/>
</dbReference>
<comment type="catalytic activity">
    <reaction evidence="1">
        <text>Hydrolysis of terminal non-reducing alpha-L-arabinofuranoside residues in alpha-L-arabinosides.</text>
        <dbReference type="EC" id="3.2.1.55"/>
    </reaction>
</comment>
<dbReference type="PANTHER" id="PTHR43576">
    <property type="entry name" value="ALPHA-L-ARABINOFURANOSIDASE C-RELATED"/>
    <property type="match status" value="1"/>
</dbReference>
<dbReference type="GO" id="GO:0046556">
    <property type="term" value="F:alpha-L-arabinofuranosidase activity"/>
    <property type="evidence" value="ECO:0007669"/>
    <property type="project" value="UniProtKB-EC"/>
</dbReference>
<dbReference type="GO" id="GO:0000272">
    <property type="term" value="P:polysaccharide catabolic process"/>
    <property type="evidence" value="ECO:0007669"/>
    <property type="project" value="TreeGrafter"/>
</dbReference>
<dbReference type="InterPro" id="IPR013780">
    <property type="entry name" value="Glyco_hydro_b"/>
</dbReference>
<evidence type="ECO:0000256" key="2">
    <source>
        <dbReference type="ARBA" id="ARBA00007186"/>
    </source>
</evidence>
<evidence type="ECO:0000259" key="8">
    <source>
        <dbReference type="SMART" id="SM00813"/>
    </source>
</evidence>
<gene>
    <name evidence="9" type="ORF">FA014_11875</name>
</gene>
<evidence type="ECO:0000256" key="7">
    <source>
        <dbReference type="ARBA" id="ARBA00023295"/>
    </source>
</evidence>
<dbReference type="InterPro" id="IPR017853">
    <property type="entry name" value="GH"/>
</dbReference>
<protein>
    <recommendedName>
        <fullName evidence="4">non-reducing end alpha-L-arabinofuranosidase</fullName>
        <ecNumber evidence="4">3.2.1.55</ecNumber>
    </recommendedName>
</protein>
<evidence type="ECO:0000256" key="6">
    <source>
        <dbReference type="ARBA" id="ARBA00023277"/>
    </source>
</evidence>
<dbReference type="SUPFAM" id="SSF51011">
    <property type="entry name" value="Glycosyl hydrolase domain"/>
    <property type="match status" value="1"/>
</dbReference>
<dbReference type="OrthoDB" id="9758333at2"/>
<dbReference type="SUPFAM" id="SSF51445">
    <property type="entry name" value="(Trans)glycosidases"/>
    <property type="match status" value="1"/>
</dbReference>
<evidence type="ECO:0000313" key="10">
    <source>
        <dbReference type="Proteomes" id="UP000308121"/>
    </source>
</evidence>
<comment type="subunit">
    <text evidence="3">Homohexamer; trimer of dimers.</text>
</comment>